<name>A0A8J3UQR8_9ACTN</name>
<dbReference type="SUPFAM" id="SSF46785">
    <property type="entry name" value="Winged helix' DNA-binding domain"/>
    <property type="match status" value="1"/>
</dbReference>
<evidence type="ECO:0000313" key="5">
    <source>
        <dbReference type="EMBL" id="GII49532.1"/>
    </source>
</evidence>
<reference evidence="5" key="1">
    <citation type="submission" date="2021-01" db="EMBL/GenBank/DDBJ databases">
        <title>Whole genome shotgun sequence of Planotetraspora silvatica NBRC 100141.</title>
        <authorList>
            <person name="Komaki H."/>
            <person name="Tamura T."/>
        </authorList>
    </citation>
    <scope>NUCLEOTIDE SEQUENCE</scope>
    <source>
        <strain evidence="5">NBRC 100141</strain>
    </source>
</reference>
<dbReference type="GO" id="GO:0003677">
    <property type="term" value="F:DNA binding"/>
    <property type="evidence" value="ECO:0007669"/>
    <property type="project" value="UniProtKB-KW"/>
</dbReference>
<gene>
    <name evidence="5" type="ORF">Psi02_59560</name>
</gene>
<sequence>MIRGEILSGNRKPGERIPSVLQLNEQFGIANVTAQKVMTALRADGLIYTEPGMGSFVRDQSEEGERA</sequence>
<dbReference type="Pfam" id="PF00392">
    <property type="entry name" value="GntR"/>
    <property type="match status" value="1"/>
</dbReference>
<keyword evidence="2" id="KW-0238">DNA-binding</keyword>
<keyword evidence="1" id="KW-0805">Transcription regulation</keyword>
<evidence type="ECO:0000259" key="4">
    <source>
        <dbReference type="PROSITE" id="PS50949"/>
    </source>
</evidence>
<dbReference type="PANTHER" id="PTHR38445:SF9">
    <property type="entry name" value="HTH-TYPE TRANSCRIPTIONAL REPRESSOR YTRA"/>
    <property type="match status" value="1"/>
</dbReference>
<dbReference type="Proteomes" id="UP000644610">
    <property type="component" value="Unassembled WGS sequence"/>
</dbReference>
<evidence type="ECO:0000256" key="1">
    <source>
        <dbReference type="ARBA" id="ARBA00023015"/>
    </source>
</evidence>
<accession>A0A8J3UQR8</accession>
<organism evidence="5 6">
    <name type="scientific">Planotetraspora silvatica</name>
    <dbReference type="NCBI Taxonomy" id="234614"/>
    <lineage>
        <taxon>Bacteria</taxon>
        <taxon>Bacillati</taxon>
        <taxon>Actinomycetota</taxon>
        <taxon>Actinomycetes</taxon>
        <taxon>Streptosporangiales</taxon>
        <taxon>Streptosporangiaceae</taxon>
        <taxon>Planotetraspora</taxon>
    </lineage>
</organism>
<keyword evidence="3" id="KW-0804">Transcription</keyword>
<protein>
    <recommendedName>
        <fullName evidence="4">HTH gntR-type domain-containing protein</fullName>
    </recommendedName>
</protein>
<dbReference type="CDD" id="cd07377">
    <property type="entry name" value="WHTH_GntR"/>
    <property type="match status" value="1"/>
</dbReference>
<dbReference type="PROSITE" id="PS50949">
    <property type="entry name" value="HTH_GNTR"/>
    <property type="match status" value="1"/>
</dbReference>
<dbReference type="InterPro" id="IPR036390">
    <property type="entry name" value="WH_DNA-bd_sf"/>
</dbReference>
<evidence type="ECO:0000256" key="2">
    <source>
        <dbReference type="ARBA" id="ARBA00023125"/>
    </source>
</evidence>
<evidence type="ECO:0000313" key="6">
    <source>
        <dbReference type="Proteomes" id="UP000644610"/>
    </source>
</evidence>
<proteinExistence type="predicted"/>
<dbReference type="AlphaFoldDB" id="A0A8J3UQR8"/>
<dbReference type="InterPro" id="IPR036388">
    <property type="entry name" value="WH-like_DNA-bd_sf"/>
</dbReference>
<evidence type="ECO:0000256" key="3">
    <source>
        <dbReference type="ARBA" id="ARBA00023163"/>
    </source>
</evidence>
<comment type="caution">
    <text evidence="5">The sequence shown here is derived from an EMBL/GenBank/DDBJ whole genome shotgun (WGS) entry which is preliminary data.</text>
</comment>
<keyword evidence="6" id="KW-1185">Reference proteome</keyword>
<feature type="domain" description="HTH gntR-type" evidence="4">
    <location>
        <begin position="1"/>
        <end position="60"/>
    </location>
</feature>
<dbReference type="EMBL" id="BOOQ01000042">
    <property type="protein sequence ID" value="GII49532.1"/>
    <property type="molecule type" value="Genomic_DNA"/>
</dbReference>
<dbReference type="SMART" id="SM00345">
    <property type="entry name" value="HTH_GNTR"/>
    <property type="match status" value="1"/>
</dbReference>
<dbReference type="Gene3D" id="1.10.10.10">
    <property type="entry name" value="Winged helix-like DNA-binding domain superfamily/Winged helix DNA-binding domain"/>
    <property type="match status" value="1"/>
</dbReference>
<dbReference type="GO" id="GO:0003700">
    <property type="term" value="F:DNA-binding transcription factor activity"/>
    <property type="evidence" value="ECO:0007669"/>
    <property type="project" value="InterPro"/>
</dbReference>
<dbReference type="InterPro" id="IPR000524">
    <property type="entry name" value="Tscrpt_reg_HTH_GntR"/>
</dbReference>
<dbReference type="PANTHER" id="PTHR38445">
    <property type="entry name" value="HTH-TYPE TRANSCRIPTIONAL REPRESSOR YTRA"/>
    <property type="match status" value="1"/>
</dbReference>